<dbReference type="Gene3D" id="3.80.10.10">
    <property type="entry name" value="Ribonuclease Inhibitor"/>
    <property type="match status" value="1"/>
</dbReference>
<dbReference type="RefSeq" id="WP_252780167.1">
    <property type="nucleotide sequence ID" value="NZ_CP097478.1"/>
</dbReference>
<keyword evidence="1" id="KW-0134">Cell wall</keyword>
<feature type="region of interest" description="Disordered" evidence="5">
    <location>
        <begin position="507"/>
        <end position="533"/>
    </location>
</feature>
<dbReference type="Pfam" id="PF03382">
    <property type="entry name" value="DUF285"/>
    <property type="match status" value="1"/>
</dbReference>
<dbReference type="EMBL" id="CP097478">
    <property type="protein sequence ID" value="USS93349.1"/>
    <property type="molecule type" value="Genomic_DNA"/>
</dbReference>
<evidence type="ECO:0000256" key="3">
    <source>
        <dbReference type="ARBA" id="ARBA00022729"/>
    </source>
</evidence>
<accession>A0ABY5C3I9</accession>
<dbReference type="InterPro" id="IPR041495">
    <property type="entry name" value="Mub_B2"/>
</dbReference>
<proteinExistence type="predicted"/>
<evidence type="ECO:0000256" key="1">
    <source>
        <dbReference type="ARBA" id="ARBA00022512"/>
    </source>
</evidence>
<feature type="compositionally biased region" description="Polar residues" evidence="5">
    <location>
        <begin position="102"/>
        <end position="119"/>
    </location>
</feature>
<sequence length="981" mass="105269">MGNLGKPTYPTSNQSQANQETSKPSVTTTDAYQSSTAQPVSTTIANKSVNPQTPSEPSFATEPTSTTTSTSATEVANNNEKNATSQTTQSTTSFSMNSTNQLESTANSQEINSETPNSNQISMNQVKVTQPEQNATTNQPQVANITTNLAANAPTPAAIQTGTWGTAQYTYDDATKTLTLLGGGQIATGDRATKTSTIPFKDVQHIIFNGKVGITKEPNSIGVASYVFAGLKNLEDITNISNLDVSDVTNMTGMFADDTALKTLDLSGWDVSKVGTDLDSWRGAFGAMFANCSSLTSVNFAGWNTANATYFNNMFDGATSLTHLDISMFNTRKTDFSNNGMTNMFNNMPNLWEIKLGADTILSSDAGLVNPTTGQTIPGTTKKVAGPSWQLVGTGSELNPQGAWIPAEGLLDGQPHPYEYVWAQTVNTHVIYVDNDNNNVQVGTTNDLGYLDLGTDITNQIKTGIPSGYELTNPNLIYKIGEGSPIDSNGNQLFTIGLKHIIKTITPDNPGVPGQPIDPSDPNSPKWPEKTTAEDLKTESTITVHYKYADGRQAAPDATRTVHFTRTATVDAVTGQVTYGDWTPVESTNVTVDSPAISGYTPDQGQISVTATAGQNNDQTVTYQANDVKATVKVIDDTTGQTIETHPLTGKTGEQLTNPVDLQALKNKGYVIGNNNVPTTFGPDAEQTYEIHVTHDLVTGTPDKPGNPGQPIDPNNPDGPKWPEKTAAEDLESESTITVHYKYDDGRQAAPDSTRTVKFTRTVTVDMVTGQVTYSDWTPVDSPDVTIASPTIDGYTPDQAQVSMTATLGQNRDQTVTYTQNPLIVQPIDKNGTPVGPAYPTDPKHPEAPTIPGYTFNHFETKDGKTFAVYTKDDTPVTKDDQITIQPIDEQGNPVGPAYPTDPKHPQAPTIPGYQFIEFQTKAGQTFAVYAKVASQPTKAAQPQTQLPQTGQSQNHFLGFLGMLLTTLAGLFGFGKLQKRQ</sequence>
<dbReference type="InterPro" id="IPR019931">
    <property type="entry name" value="LPXTG_anchor"/>
</dbReference>
<feature type="compositionally biased region" description="Low complexity" evidence="5">
    <location>
        <begin position="53"/>
        <end position="74"/>
    </location>
</feature>
<evidence type="ECO:0000256" key="4">
    <source>
        <dbReference type="ARBA" id="ARBA00023088"/>
    </source>
</evidence>
<reference evidence="8" key="1">
    <citation type="submission" date="2022-05" db="EMBL/GenBank/DDBJ databases">
        <authorList>
            <person name="Oliphant S.A."/>
            <person name="Watson-Haigh N.S."/>
            <person name="Sumby K.M."/>
            <person name="Gardner J.M."/>
            <person name="Jiranek V."/>
        </authorList>
    </citation>
    <scope>NUCLEOTIDE SEQUENCE</scope>
    <source>
        <strain evidence="8">Ru20-1</strain>
    </source>
</reference>
<keyword evidence="4" id="KW-0572">Peptidoglycan-anchor</keyword>
<evidence type="ECO:0000256" key="2">
    <source>
        <dbReference type="ARBA" id="ARBA00022525"/>
    </source>
</evidence>
<dbReference type="Gene3D" id="3.10.20.470">
    <property type="match status" value="1"/>
</dbReference>
<dbReference type="NCBIfam" id="TIGR02167">
    <property type="entry name" value="Liste_lipo_26"/>
    <property type="match status" value="3"/>
</dbReference>
<feature type="compositionally biased region" description="Low complexity" evidence="5">
    <location>
        <begin position="82"/>
        <end position="101"/>
    </location>
</feature>
<dbReference type="InterPro" id="IPR032675">
    <property type="entry name" value="LRR_dom_sf"/>
</dbReference>
<dbReference type="SUPFAM" id="SSF52047">
    <property type="entry name" value="RNI-like"/>
    <property type="match status" value="1"/>
</dbReference>
<feature type="region of interest" description="Disordered" evidence="5">
    <location>
        <begin position="697"/>
        <end position="733"/>
    </location>
</feature>
<keyword evidence="3" id="KW-0732">Signal</keyword>
<dbReference type="Proteomes" id="UP001057532">
    <property type="component" value="Chromosome"/>
</dbReference>
<dbReference type="NCBIfam" id="TIGR01167">
    <property type="entry name" value="LPXTG_anchor"/>
    <property type="match status" value="1"/>
</dbReference>
<keyword evidence="6" id="KW-0472">Membrane</keyword>
<dbReference type="Gene3D" id="2.60.40.4300">
    <property type="match status" value="2"/>
</dbReference>
<evidence type="ECO:0000256" key="5">
    <source>
        <dbReference type="SAM" id="MobiDB-lite"/>
    </source>
</evidence>
<feature type="transmembrane region" description="Helical" evidence="6">
    <location>
        <begin position="957"/>
        <end position="975"/>
    </location>
</feature>
<dbReference type="Pfam" id="PF17966">
    <property type="entry name" value="Muc_B2"/>
    <property type="match status" value="2"/>
</dbReference>
<protein>
    <submittedName>
        <fullName evidence="8">BspA family leucine-rich repeat surface protein</fullName>
    </submittedName>
</protein>
<dbReference type="InterPro" id="IPR011889">
    <property type="entry name" value="Liste_lipo_26"/>
</dbReference>
<feature type="compositionally biased region" description="Polar residues" evidence="5">
    <location>
        <begin position="9"/>
        <end position="52"/>
    </location>
</feature>
<dbReference type="Pfam" id="PF00746">
    <property type="entry name" value="Gram_pos_anchor"/>
    <property type="match status" value="1"/>
</dbReference>
<feature type="domain" description="Gram-positive cocci surface proteins LPxTG" evidence="7">
    <location>
        <begin position="947"/>
        <end position="981"/>
    </location>
</feature>
<evidence type="ECO:0000313" key="9">
    <source>
        <dbReference type="Proteomes" id="UP001057532"/>
    </source>
</evidence>
<dbReference type="Pfam" id="PF17965">
    <property type="entry name" value="MucBP_2"/>
    <property type="match status" value="1"/>
</dbReference>
<dbReference type="InterPro" id="IPR041558">
    <property type="entry name" value="MucBP_2"/>
</dbReference>
<organism evidence="8 9">
    <name type="scientific">Fructilactobacillus ixorae</name>
    <dbReference type="NCBI Taxonomy" id="1750535"/>
    <lineage>
        <taxon>Bacteria</taxon>
        <taxon>Bacillati</taxon>
        <taxon>Bacillota</taxon>
        <taxon>Bacilli</taxon>
        <taxon>Lactobacillales</taxon>
        <taxon>Lactobacillaceae</taxon>
        <taxon>Fructilactobacillus</taxon>
    </lineage>
</organism>
<dbReference type="InterPro" id="IPR005046">
    <property type="entry name" value="DUF285"/>
</dbReference>
<evidence type="ECO:0000313" key="8">
    <source>
        <dbReference type="EMBL" id="USS93349.1"/>
    </source>
</evidence>
<keyword evidence="9" id="KW-1185">Reference proteome</keyword>
<dbReference type="PROSITE" id="PS50847">
    <property type="entry name" value="GRAM_POS_ANCHORING"/>
    <property type="match status" value="1"/>
</dbReference>
<keyword evidence="2" id="KW-0964">Secreted</keyword>
<name>A0ABY5C3I9_9LACO</name>
<evidence type="ECO:0000256" key="6">
    <source>
        <dbReference type="SAM" id="Phobius"/>
    </source>
</evidence>
<keyword evidence="6" id="KW-0812">Transmembrane</keyword>
<feature type="region of interest" description="Disordered" evidence="5">
    <location>
        <begin position="1"/>
        <end position="119"/>
    </location>
</feature>
<evidence type="ECO:0000259" key="7">
    <source>
        <dbReference type="PROSITE" id="PS50847"/>
    </source>
</evidence>
<keyword evidence="6" id="KW-1133">Transmembrane helix</keyword>
<gene>
    <name evidence="8" type="ORF">M8332_00325</name>
</gene>